<dbReference type="InterPro" id="IPR032474">
    <property type="entry name" value="Argonaute_N"/>
</dbReference>
<dbReference type="STRING" id="4540.A0A3L6TAR8"/>
<feature type="domain" description="Protein argonaute N-terminal" evidence="1">
    <location>
        <begin position="102"/>
        <end position="203"/>
    </location>
</feature>
<keyword evidence="3" id="KW-1185">Reference proteome</keyword>
<evidence type="ECO:0000259" key="1">
    <source>
        <dbReference type="Pfam" id="PF16486"/>
    </source>
</evidence>
<comment type="caution">
    <text evidence="2">The sequence shown here is derived from an EMBL/GenBank/DDBJ whole genome shotgun (WGS) entry which is preliminary data.</text>
</comment>
<proteinExistence type="predicted"/>
<reference evidence="3" key="1">
    <citation type="journal article" date="2019" name="Nat. Commun.">
        <title>The genome of broomcorn millet.</title>
        <authorList>
            <person name="Zou C."/>
            <person name="Miki D."/>
            <person name="Li D."/>
            <person name="Tang Q."/>
            <person name="Xiao L."/>
            <person name="Rajput S."/>
            <person name="Deng P."/>
            <person name="Jia W."/>
            <person name="Huang R."/>
            <person name="Zhang M."/>
            <person name="Sun Y."/>
            <person name="Hu J."/>
            <person name="Fu X."/>
            <person name="Schnable P.S."/>
            <person name="Li F."/>
            <person name="Zhang H."/>
            <person name="Feng B."/>
            <person name="Zhu X."/>
            <person name="Liu R."/>
            <person name="Schnable J.C."/>
            <person name="Zhu J.-K."/>
            <person name="Zhang H."/>
        </authorList>
    </citation>
    <scope>NUCLEOTIDE SEQUENCE [LARGE SCALE GENOMIC DNA]</scope>
</reference>
<gene>
    <name evidence="2" type="ORF">C2845_PM03G22820</name>
</gene>
<accession>A0A3L6TAR8</accession>
<dbReference type="Pfam" id="PF16486">
    <property type="entry name" value="ArgoN"/>
    <property type="match status" value="1"/>
</dbReference>
<evidence type="ECO:0000313" key="3">
    <source>
        <dbReference type="Proteomes" id="UP000275267"/>
    </source>
</evidence>
<dbReference type="Proteomes" id="UP000275267">
    <property type="component" value="Unassembled WGS sequence"/>
</dbReference>
<dbReference type="PANTHER" id="PTHR22891">
    <property type="entry name" value="EUKARYOTIC TRANSLATION INITIATION FACTOR 2C"/>
    <property type="match status" value="1"/>
</dbReference>
<organism evidence="2 3">
    <name type="scientific">Panicum miliaceum</name>
    <name type="common">Proso millet</name>
    <name type="synonym">Broomcorn millet</name>
    <dbReference type="NCBI Taxonomy" id="4540"/>
    <lineage>
        <taxon>Eukaryota</taxon>
        <taxon>Viridiplantae</taxon>
        <taxon>Streptophyta</taxon>
        <taxon>Embryophyta</taxon>
        <taxon>Tracheophyta</taxon>
        <taxon>Spermatophyta</taxon>
        <taxon>Magnoliopsida</taxon>
        <taxon>Liliopsida</taxon>
        <taxon>Poales</taxon>
        <taxon>Poaceae</taxon>
        <taxon>PACMAD clade</taxon>
        <taxon>Panicoideae</taxon>
        <taxon>Panicodae</taxon>
        <taxon>Paniceae</taxon>
        <taxon>Panicinae</taxon>
        <taxon>Panicum</taxon>
        <taxon>Panicum sect. Panicum</taxon>
    </lineage>
</organism>
<name>A0A3L6TAR8_PANMI</name>
<sequence>MAEGKASLGRTMRVKDVGSACTSAVGEGTSCPIEAEVGEDTGSPMGAVMVEGKVPTATQAQREWRPGLWQTHGGAEMLSGPSFVSRKGIAHTVRPGFGTLGRRVVVRANHFLVKVGNNDICHYYVSTSPEPKARRINRVLLSELVRLQGATSLAHKMPAYDGSRSLYTAGELPFKSMDFVVKLGRQEIEYKVAIRYAARANLYHHHLQGFAT</sequence>
<evidence type="ECO:0000313" key="2">
    <source>
        <dbReference type="EMBL" id="RLN33926.1"/>
    </source>
</evidence>
<protein>
    <submittedName>
        <fullName evidence="2">Protein argonaute MEL1-like</fullName>
    </submittedName>
</protein>
<dbReference type="OrthoDB" id="10252740at2759"/>
<dbReference type="AlphaFoldDB" id="A0A3L6TAR8"/>
<dbReference type="EMBL" id="PQIB02000002">
    <property type="protein sequence ID" value="RLN33926.1"/>
    <property type="molecule type" value="Genomic_DNA"/>
</dbReference>